<organism evidence="4 5">
    <name type="scientific">Candidatus Mycobacterium wuenschmannii</name>
    <dbReference type="NCBI Taxonomy" id="3027808"/>
    <lineage>
        <taxon>Bacteria</taxon>
        <taxon>Bacillati</taxon>
        <taxon>Actinomycetota</taxon>
        <taxon>Actinomycetes</taxon>
        <taxon>Mycobacteriales</taxon>
        <taxon>Mycobacteriaceae</taxon>
        <taxon>Mycobacterium</taxon>
    </lineage>
</organism>
<dbReference type="Pfam" id="PF00823">
    <property type="entry name" value="PPE"/>
    <property type="match status" value="1"/>
</dbReference>
<proteinExistence type="inferred from homology"/>
<dbReference type="RefSeq" id="WP_285189425.1">
    <property type="nucleotide sequence ID" value="NZ_CP126981.1"/>
</dbReference>
<comment type="similarity">
    <text evidence="1">Belongs to the mycobacterial PPE family.</text>
</comment>
<sequence>MTAALDFGAFPPDVNSAKMYAGPGSASMLAAASTWNGLASELRSQAANYSAIVANLTGEGWQGPASTAMAGAAAPYTAWMHTTAAQAEQTAGQATAAAAAYEAAYGMTVPPPVIAANRAQLAALVATNVLGQNGPAIAATEAHYGQMWAQDAAAMYGYAAQSSSATKVPAFATAPQTTAPGALAGQAAATTQATGSSAQAALSQLTSSVPGTLQGMSSPATSSTSMLGELEGLLSGGSSGNSQLDGFWNAWGPNANVWNTITSTGAINPLQAAQIVTSASFLGPGTMAGSEGLSQLSPLGGMAAGLGSGTPAISGVTGLGAAAPSMSAGVGQAASIGQLSVPPGWTSAPPAAMPSAGSALGSTPLAAPAEVAAGVPGVAPTGAGVGARAGATGGIMDTRFLARPPMVPSWAAVG</sequence>
<dbReference type="PANTHER" id="PTHR46766:SF1">
    <property type="entry name" value="GLUTAMINE-RICH PROTEIN 2"/>
    <property type="match status" value="1"/>
</dbReference>
<keyword evidence="5" id="KW-1185">Reference proteome</keyword>
<evidence type="ECO:0000259" key="2">
    <source>
        <dbReference type="Pfam" id="PF00823"/>
    </source>
</evidence>
<accession>A0ABY8W150</accession>
<evidence type="ECO:0000313" key="4">
    <source>
        <dbReference type="EMBL" id="WIM88945.1"/>
    </source>
</evidence>
<evidence type="ECO:0000259" key="3">
    <source>
        <dbReference type="Pfam" id="PF12484"/>
    </source>
</evidence>
<dbReference type="InterPro" id="IPR000030">
    <property type="entry name" value="PPE_dom"/>
</dbReference>
<name>A0ABY8W150_9MYCO</name>
<evidence type="ECO:0000256" key="1">
    <source>
        <dbReference type="ARBA" id="ARBA00010652"/>
    </source>
</evidence>
<dbReference type="Gene3D" id="1.20.1260.20">
    <property type="entry name" value="PPE superfamily"/>
    <property type="match status" value="1"/>
</dbReference>
<feature type="domain" description="PPE family C-terminal" evidence="3">
    <location>
        <begin position="327"/>
        <end position="408"/>
    </location>
</feature>
<gene>
    <name evidence="4" type="ORF">PT015_05585</name>
</gene>
<feature type="domain" description="PPE" evidence="2">
    <location>
        <begin position="6"/>
        <end position="168"/>
    </location>
</feature>
<protein>
    <submittedName>
        <fullName evidence="4">PPE family protein</fullName>
    </submittedName>
</protein>
<dbReference type="SUPFAM" id="SSF140459">
    <property type="entry name" value="PE/PPE dimer-like"/>
    <property type="match status" value="1"/>
</dbReference>
<dbReference type="PANTHER" id="PTHR46766">
    <property type="entry name" value="GLUTAMINE-RICH PROTEIN 2"/>
    <property type="match status" value="1"/>
</dbReference>
<reference evidence="4 5" key="1">
    <citation type="journal article" date="2023" name="Microbiol. Resour. Announc.">
        <title>Complete Genome Sequence of Mycobacterium wuenschmanii, a novel Nontuberculous Mycobacterium Isolated from a captive population of Amazon Milk Frogs.</title>
        <authorList>
            <person name="Hicks J."/>
            <person name="Zeineldin M."/>
            <person name="Ward H."/>
            <person name="Wuenschmann A."/>
            <person name="Camp P."/>
            <person name="Farrell D."/>
            <person name="Lehman K."/>
            <person name="Thacker T."/>
            <person name="Cuthbert E."/>
        </authorList>
    </citation>
    <scope>NUCLEOTIDE SEQUENCE [LARGE SCALE GENOMIC DNA]</scope>
    <source>
        <strain evidence="4 5">Wuenschmanii</strain>
    </source>
</reference>
<dbReference type="InterPro" id="IPR038332">
    <property type="entry name" value="PPE_sf"/>
</dbReference>
<dbReference type="InterPro" id="IPR022171">
    <property type="entry name" value="PPE_C"/>
</dbReference>
<dbReference type="EMBL" id="CP126981">
    <property type="protein sequence ID" value="WIM88945.1"/>
    <property type="molecule type" value="Genomic_DNA"/>
</dbReference>
<evidence type="ECO:0000313" key="5">
    <source>
        <dbReference type="Proteomes" id="UP001236585"/>
    </source>
</evidence>
<dbReference type="Pfam" id="PF12484">
    <property type="entry name" value="PPE-SVP"/>
    <property type="match status" value="1"/>
</dbReference>
<dbReference type="Proteomes" id="UP001236585">
    <property type="component" value="Chromosome"/>
</dbReference>